<proteinExistence type="predicted"/>
<name>A0A832MKY0_UNCEI</name>
<comment type="caution">
    <text evidence="3">The sequence shown here is derived from an EMBL/GenBank/DDBJ whole genome shotgun (WGS) entry which is preliminary data.</text>
</comment>
<evidence type="ECO:0000256" key="1">
    <source>
        <dbReference type="SAM" id="MobiDB-lite"/>
    </source>
</evidence>
<feature type="transmembrane region" description="Helical" evidence="2">
    <location>
        <begin position="167"/>
        <end position="193"/>
    </location>
</feature>
<feature type="transmembrane region" description="Helical" evidence="2">
    <location>
        <begin position="28"/>
        <end position="50"/>
    </location>
</feature>
<accession>A0A832MKY0</accession>
<reference evidence="3" key="1">
    <citation type="journal article" date="2020" name="mSystems">
        <title>Genome- and Community-Level Interaction Insights into Carbon Utilization and Element Cycling Functions of Hydrothermarchaeota in Hydrothermal Sediment.</title>
        <authorList>
            <person name="Zhou Z."/>
            <person name="Liu Y."/>
            <person name="Xu W."/>
            <person name="Pan J."/>
            <person name="Luo Z.H."/>
            <person name="Li M."/>
        </authorList>
    </citation>
    <scope>NUCLEOTIDE SEQUENCE [LARGE SCALE GENOMIC DNA]</scope>
    <source>
        <strain evidence="3">SpSt-381</strain>
    </source>
</reference>
<evidence type="ECO:0000313" key="3">
    <source>
        <dbReference type="EMBL" id="HGZ42321.1"/>
    </source>
</evidence>
<keyword evidence="2" id="KW-1133">Transmembrane helix</keyword>
<feature type="transmembrane region" description="Helical" evidence="2">
    <location>
        <begin position="256"/>
        <end position="276"/>
    </location>
</feature>
<dbReference type="Pfam" id="PF24400">
    <property type="entry name" value="DUF7544"/>
    <property type="match status" value="1"/>
</dbReference>
<dbReference type="AlphaFoldDB" id="A0A832MKY0"/>
<dbReference type="EMBL" id="DSQF01000004">
    <property type="protein sequence ID" value="HGZ42321.1"/>
    <property type="molecule type" value="Genomic_DNA"/>
</dbReference>
<feature type="region of interest" description="Disordered" evidence="1">
    <location>
        <begin position="298"/>
        <end position="345"/>
    </location>
</feature>
<feature type="transmembrane region" description="Helical" evidence="2">
    <location>
        <begin position="226"/>
        <end position="250"/>
    </location>
</feature>
<evidence type="ECO:0000256" key="2">
    <source>
        <dbReference type="SAM" id="Phobius"/>
    </source>
</evidence>
<gene>
    <name evidence="3" type="ORF">ENR23_02660</name>
</gene>
<dbReference type="InterPro" id="IPR055966">
    <property type="entry name" value="DUF7544"/>
</dbReference>
<feature type="transmembrane region" description="Helical" evidence="2">
    <location>
        <begin position="70"/>
        <end position="93"/>
    </location>
</feature>
<feature type="compositionally biased region" description="Pro residues" evidence="1">
    <location>
        <begin position="314"/>
        <end position="345"/>
    </location>
</feature>
<keyword evidence="2" id="KW-0472">Membrane</keyword>
<sequence>MNVSYGRAVGEAWSRAWRMLFAPFRGETWFVLAFAAFLSEWLSGGGHGSYGGRINADTAREGVDRARDLLSGLVMIPFLLAILALAFLLFLLLQWLSARGKFVFLDSVVRERAAIVEPWRRLARLGDSLFWWRLGFNIVVLTLAIFLIVPFIPAIRSALDHAGDPFGALAALAGLFAVLVPFGLLVGFVGLLLNDFVVPIMYRHRLGAIAAWGRFLPLFGAHPLRFVGYGIVMLLLTLAVTALVVALGFATCCAGFVLMAIPYVGQLLLLPIYTWFRGLGPSYLRQFGPEWDVWEGASGGGAAPGGTEQWWPGPGAPPAITAPPAPPAPSPPEAFRPPSPPEGSA</sequence>
<organism evidence="3">
    <name type="scientific">Eiseniibacteriota bacterium</name>
    <dbReference type="NCBI Taxonomy" id="2212470"/>
    <lineage>
        <taxon>Bacteria</taxon>
        <taxon>Candidatus Eiseniibacteriota</taxon>
    </lineage>
</organism>
<protein>
    <submittedName>
        <fullName evidence="3">Uncharacterized protein</fullName>
    </submittedName>
</protein>
<keyword evidence="2" id="KW-0812">Transmembrane</keyword>
<feature type="transmembrane region" description="Helical" evidence="2">
    <location>
        <begin position="130"/>
        <end position="155"/>
    </location>
</feature>